<gene>
    <name evidence="2" type="ORF">AUP43_11920</name>
</gene>
<evidence type="ECO:0008006" key="4">
    <source>
        <dbReference type="Google" id="ProtNLM"/>
    </source>
</evidence>
<dbReference type="Gene3D" id="3.30.10.10">
    <property type="entry name" value="Trypsin Inhibitor V, subunit A"/>
    <property type="match status" value="1"/>
</dbReference>
<comment type="caution">
    <text evidence="2">The sequence shown here is derived from an EMBL/GenBank/DDBJ whole genome shotgun (WGS) entry which is preliminary data.</text>
</comment>
<name>A0A154VUG3_9PROT</name>
<evidence type="ECO:0000256" key="1">
    <source>
        <dbReference type="SAM" id="MobiDB-lite"/>
    </source>
</evidence>
<organism evidence="2 3">
    <name type="scientific">Oceanibaculum pacificum</name>
    <dbReference type="NCBI Taxonomy" id="580166"/>
    <lineage>
        <taxon>Bacteria</taxon>
        <taxon>Pseudomonadati</taxon>
        <taxon>Pseudomonadota</taxon>
        <taxon>Alphaproteobacteria</taxon>
        <taxon>Rhodospirillales</taxon>
        <taxon>Oceanibaculaceae</taxon>
        <taxon>Oceanibaculum</taxon>
    </lineage>
</organism>
<dbReference type="PROSITE" id="PS51257">
    <property type="entry name" value="PROKAR_LIPOPROTEIN"/>
    <property type="match status" value="1"/>
</dbReference>
<keyword evidence="3" id="KW-1185">Reference proteome</keyword>
<proteinExistence type="predicted"/>
<accession>A0A154VUG3</accession>
<evidence type="ECO:0000313" key="3">
    <source>
        <dbReference type="Proteomes" id="UP000076400"/>
    </source>
</evidence>
<dbReference type="STRING" id="580166.AUP43_11920"/>
<dbReference type="Proteomes" id="UP000076400">
    <property type="component" value="Unassembled WGS sequence"/>
</dbReference>
<dbReference type="AlphaFoldDB" id="A0A154VUG3"/>
<dbReference type="Pfam" id="PF11720">
    <property type="entry name" value="Inhibitor_I78"/>
    <property type="match status" value="1"/>
</dbReference>
<reference evidence="2 3" key="1">
    <citation type="submission" date="2015-12" db="EMBL/GenBank/DDBJ databases">
        <title>Genome sequence of Oceanibaculum pacificum MCCC 1A02656.</title>
        <authorList>
            <person name="Lu L."/>
            <person name="Lai Q."/>
            <person name="Shao Z."/>
            <person name="Qian P."/>
        </authorList>
    </citation>
    <scope>NUCLEOTIDE SEQUENCE [LARGE SCALE GENOMIC DNA]</scope>
    <source>
        <strain evidence="2 3">MCCC 1A02656</strain>
    </source>
</reference>
<dbReference type="InterPro" id="IPR021719">
    <property type="entry name" value="Prot_inh_I78"/>
</dbReference>
<feature type="region of interest" description="Disordered" evidence="1">
    <location>
        <begin position="30"/>
        <end position="53"/>
    </location>
</feature>
<dbReference type="EMBL" id="LPXN01000133">
    <property type="protein sequence ID" value="KZD04905.1"/>
    <property type="molecule type" value="Genomic_DNA"/>
</dbReference>
<protein>
    <recommendedName>
        <fullName evidence="4">Peptidase inhibitor I78 family protein</fullName>
    </recommendedName>
</protein>
<evidence type="ECO:0000313" key="2">
    <source>
        <dbReference type="EMBL" id="KZD04905.1"/>
    </source>
</evidence>
<dbReference type="RefSeq" id="WP_067558279.1">
    <property type="nucleotide sequence ID" value="NZ_LPXN01000133.1"/>
</dbReference>
<sequence>MENPTSRRTLLTGVGVTAGALLLSACQSHYGDRSGDDGTPLPLKEPKEGPDQISELIGKPCRVIRPGEAMTRDYRPERVNIFLDAGNRIESITYG</sequence>
<dbReference type="OrthoDB" id="8724542at2"/>